<dbReference type="GO" id="GO:0005869">
    <property type="term" value="C:dynactin complex"/>
    <property type="evidence" value="ECO:0007669"/>
    <property type="project" value="InterPro"/>
</dbReference>
<dbReference type="GO" id="GO:0030286">
    <property type="term" value="C:dynein complex"/>
    <property type="evidence" value="ECO:0007669"/>
    <property type="project" value="UniProtKB-KW"/>
</dbReference>
<comment type="similarity">
    <text evidence="2">Belongs to the dynactin subunit 2 family.</text>
</comment>
<feature type="region of interest" description="Disordered" evidence="5">
    <location>
        <begin position="1"/>
        <end position="58"/>
    </location>
</feature>
<evidence type="ECO:0000313" key="6">
    <source>
        <dbReference type="EMBL" id="PAA67214.1"/>
    </source>
</evidence>
<feature type="compositionally biased region" description="Polar residues" evidence="5">
    <location>
        <begin position="37"/>
        <end position="52"/>
    </location>
</feature>
<evidence type="ECO:0000313" key="7">
    <source>
        <dbReference type="Proteomes" id="UP000215902"/>
    </source>
</evidence>
<evidence type="ECO:0000256" key="2">
    <source>
        <dbReference type="ARBA" id="ARBA00006176"/>
    </source>
</evidence>
<organism evidence="6 7">
    <name type="scientific">Macrostomum lignano</name>
    <dbReference type="NCBI Taxonomy" id="282301"/>
    <lineage>
        <taxon>Eukaryota</taxon>
        <taxon>Metazoa</taxon>
        <taxon>Spiralia</taxon>
        <taxon>Lophotrochozoa</taxon>
        <taxon>Platyhelminthes</taxon>
        <taxon>Rhabditophora</taxon>
        <taxon>Macrostomorpha</taxon>
        <taxon>Macrostomida</taxon>
        <taxon>Macrostomidae</taxon>
        <taxon>Macrostomum</taxon>
    </lineage>
</organism>
<evidence type="ECO:0000256" key="1">
    <source>
        <dbReference type="ARBA" id="ARBA00004496"/>
    </source>
</evidence>
<dbReference type="GO" id="GO:0005737">
    <property type="term" value="C:cytoplasm"/>
    <property type="evidence" value="ECO:0007669"/>
    <property type="project" value="UniProtKB-SubCell"/>
</dbReference>
<evidence type="ECO:0000256" key="5">
    <source>
        <dbReference type="SAM" id="MobiDB-lite"/>
    </source>
</evidence>
<sequence>MPLDPKYSSLPYIATGQPDVYESGDLPESDQQRDTKFPSNQAESGDVDQSSLDPAAAAAKFKGKQLDSSRVDFTDAIRAGRKIGYASSAVGDLELLDEAARDAETPMQKYRRLQAEIAGLSAAVKEARKSADSAGDGDSEVSPDQLAAMIRGAQSELLALHLDSLLGPEAEGLHVFDPEGCLEKRLAGQLERLGKQQPTAAAAAQGASGSLVYEVYTKPTSGAPAVPKDLEARLARLEAAIGEAHLRAPALSGDLAGRPLLEATHRLAGKLALLEPASLEQVDSRLAALNHRLAQLTSDKREPLADADTQTRVAELYELVKKWDGLADSVHGIVGRLTALRELHEQAMQFSGALNLIDQSQRASSAQLESSASLLAGLEKRLTEDLKTVQANTASLQERMKALGK</sequence>
<gene>
    <name evidence="6" type="ORF">BOX15_Mlig032234g1</name>
</gene>
<reference evidence="6 7" key="1">
    <citation type="submission" date="2017-06" db="EMBL/GenBank/DDBJ databases">
        <title>A platform for efficient transgenesis in Macrostomum lignano, a flatworm model organism for stem cell research.</title>
        <authorList>
            <person name="Berezikov E."/>
        </authorList>
    </citation>
    <scope>NUCLEOTIDE SEQUENCE [LARGE SCALE GENOMIC DNA]</scope>
    <source>
        <strain evidence="6">DV1</strain>
        <tissue evidence="6">Whole organism</tissue>
    </source>
</reference>
<dbReference type="EMBL" id="NIVC01001500">
    <property type="protein sequence ID" value="PAA67214.1"/>
    <property type="molecule type" value="Genomic_DNA"/>
</dbReference>
<dbReference type="Proteomes" id="UP000215902">
    <property type="component" value="Unassembled WGS sequence"/>
</dbReference>
<keyword evidence="7" id="KW-1185">Reference proteome</keyword>
<keyword evidence="3" id="KW-0963">Cytoplasm</keyword>
<dbReference type="GO" id="GO:0007017">
    <property type="term" value="P:microtubule-based process"/>
    <property type="evidence" value="ECO:0007669"/>
    <property type="project" value="InterPro"/>
</dbReference>
<name>A0A267F1W2_9PLAT</name>
<protein>
    <recommendedName>
        <fullName evidence="8">Dynactin domain-containing protein</fullName>
    </recommendedName>
</protein>
<comment type="subcellular location">
    <subcellularLocation>
        <location evidence="1">Cytoplasm</location>
    </subcellularLocation>
</comment>
<keyword evidence="4" id="KW-0243">Dynein</keyword>
<dbReference type="AlphaFoldDB" id="A0A267F1W2"/>
<dbReference type="STRING" id="282301.A0A267F1W2"/>
<dbReference type="Pfam" id="PF04912">
    <property type="entry name" value="Dynamitin"/>
    <property type="match status" value="1"/>
</dbReference>
<dbReference type="PANTHER" id="PTHR15346">
    <property type="entry name" value="DYNACTIN SUBUNIT"/>
    <property type="match status" value="1"/>
</dbReference>
<proteinExistence type="inferred from homology"/>
<dbReference type="InterPro" id="IPR028133">
    <property type="entry name" value="Dynamitin"/>
</dbReference>
<evidence type="ECO:0000256" key="3">
    <source>
        <dbReference type="ARBA" id="ARBA00022490"/>
    </source>
</evidence>
<evidence type="ECO:0008006" key="8">
    <source>
        <dbReference type="Google" id="ProtNLM"/>
    </source>
</evidence>
<accession>A0A267F1W2</accession>
<dbReference type="OrthoDB" id="4977at2759"/>
<comment type="caution">
    <text evidence="6">The sequence shown here is derived from an EMBL/GenBank/DDBJ whole genome shotgun (WGS) entry which is preliminary data.</text>
</comment>
<evidence type="ECO:0000256" key="4">
    <source>
        <dbReference type="ARBA" id="ARBA00023017"/>
    </source>
</evidence>